<evidence type="ECO:0000313" key="1">
    <source>
        <dbReference type="EMBL" id="MEQ2250364.1"/>
    </source>
</evidence>
<accession>A0ABV0V030</accession>
<name>A0ABV0V030_9TELE</name>
<comment type="caution">
    <text evidence="1">The sequence shown here is derived from an EMBL/GenBank/DDBJ whole genome shotgun (WGS) entry which is preliminary data.</text>
</comment>
<proteinExistence type="predicted"/>
<reference evidence="1 2" key="1">
    <citation type="submission" date="2021-06" db="EMBL/GenBank/DDBJ databases">
        <authorList>
            <person name="Palmer J.M."/>
        </authorList>
    </citation>
    <scope>NUCLEOTIDE SEQUENCE [LARGE SCALE GENOMIC DNA]</scope>
    <source>
        <strain evidence="2">if_2019</strain>
        <tissue evidence="1">Muscle</tissue>
    </source>
</reference>
<sequence length="113" mass="13105">MRLMLSFFQTGKTAPLGFVETAPLQGILWNTVCFCRSQRESQARRVPYFPFMNESTEYKDSDSFVLILVHMTDDRMTLSDPVKELCLFASKETLARWVSLSRPLCDPCRRGRM</sequence>
<dbReference type="EMBL" id="JAHRIQ010092681">
    <property type="protein sequence ID" value="MEQ2250364.1"/>
    <property type="molecule type" value="Genomic_DNA"/>
</dbReference>
<keyword evidence="2" id="KW-1185">Reference proteome</keyword>
<gene>
    <name evidence="1" type="ORF">ILYODFUR_039246</name>
</gene>
<organism evidence="1 2">
    <name type="scientific">Ilyodon furcidens</name>
    <name type="common">goldbreast splitfin</name>
    <dbReference type="NCBI Taxonomy" id="33524"/>
    <lineage>
        <taxon>Eukaryota</taxon>
        <taxon>Metazoa</taxon>
        <taxon>Chordata</taxon>
        <taxon>Craniata</taxon>
        <taxon>Vertebrata</taxon>
        <taxon>Euteleostomi</taxon>
        <taxon>Actinopterygii</taxon>
        <taxon>Neopterygii</taxon>
        <taxon>Teleostei</taxon>
        <taxon>Neoteleostei</taxon>
        <taxon>Acanthomorphata</taxon>
        <taxon>Ovalentaria</taxon>
        <taxon>Atherinomorphae</taxon>
        <taxon>Cyprinodontiformes</taxon>
        <taxon>Goodeidae</taxon>
        <taxon>Ilyodon</taxon>
    </lineage>
</organism>
<protein>
    <submittedName>
        <fullName evidence="1">Uncharacterized protein</fullName>
    </submittedName>
</protein>
<dbReference type="Proteomes" id="UP001482620">
    <property type="component" value="Unassembled WGS sequence"/>
</dbReference>
<evidence type="ECO:0000313" key="2">
    <source>
        <dbReference type="Proteomes" id="UP001482620"/>
    </source>
</evidence>